<sequence length="139" mass="15036">MERNGPCSTGSDAGLVDPVVDRNPTTSWPPPHLHHRFPPKPRRAPPESPPASAAERHRPQSSCQASTACHLSYAPECSPVNRCHYVSASRRHHQQAVLPTAVVTEAASPRAPPGAEPPYRSTPALDPWALPSIVIPSRR</sequence>
<gene>
    <name evidence="2" type="ORF">M6B38_136285</name>
</gene>
<organism evidence="2 3">
    <name type="scientific">Iris pallida</name>
    <name type="common">Sweet iris</name>
    <dbReference type="NCBI Taxonomy" id="29817"/>
    <lineage>
        <taxon>Eukaryota</taxon>
        <taxon>Viridiplantae</taxon>
        <taxon>Streptophyta</taxon>
        <taxon>Embryophyta</taxon>
        <taxon>Tracheophyta</taxon>
        <taxon>Spermatophyta</taxon>
        <taxon>Magnoliopsida</taxon>
        <taxon>Liliopsida</taxon>
        <taxon>Asparagales</taxon>
        <taxon>Iridaceae</taxon>
        <taxon>Iridoideae</taxon>
        <taxon>Irideae</taxon>
        <taxon>Iris</taxon>
    </lineage>
</organism>
<comment type="caution">
    <text evidence="2">The sequence shown here is derived from an EMBL/GenBank/DDBJ whole genome shotgun (WGS) entry which is preliminary data.</text>
</comment>
<dbReference type="EMBL" id="JANAVB010029346">
    <property type="protein sequence ID" value="KAJ6815013.1"/>
    <property type="molecule type" value="Genomic_DNA"/>
</dbReference>
<feature type="region of interest" description="Disordered" evidence="1">
    <location>
        <begin position="104"/>
        <end position="123"/>
    </location>
</feature>
<proteinExistence type="predicted"/>
<evidence type="ECO:0000256" key="1">
    <source>
        <dbReference type="SAM" id="MobiDB-lite"/>
    </source>
</evidence>
<reference evidence="2" key="1">
    <citation type="journal article" date="2023" name="GigaByte">
        <title>Genome assembly of the bearded iris, Iris pallida Lam.</title>
        <authorList>
            <person name="Bruccoleri R.E."/>
            <person name="Oakeley E.J."/>
            <person name="Faust A.M.E."/>
            <person name="Altorfer M."/>
            <person name="Dessus-Babus S."/>
            <person name="Burckhardt D."/>
            <person name="Oertli M."/>
            <person name="Naumann U."/>
            <person name="Petersen F."/>
            <person name="Wong J."/>
        </authorList>
    </citation>
    <scope>NUCLEOTIDE SEQUENCE</scope>
    <source>
        <strain evidence="2">GSM-AAB239-AS_SAM_17_03QT</strain>
    </source>
</reference>
<evidence type="ECO:0000313" key="2">
    <source>
        <dbReference type="EMBL" id="KAJ6815013.1"/>
    </source>
</evidence>
<name>A0AAX6FFK6_IRIPA</name>
<feature type="region of interest" description="Disordered" evidence="1">
    <location>
        <begin position="1"/>
        <end position="65"/>
    </location>
</feature>
<protein>
    <submittedName>
        <fullName evidence="2">Extensin-like</fullName>
    </submittedName>
</protein>
<dbReference type="Proteomes" id="UP001140949">
    <property type="component" value="Unassembled WGS sequence"/>
</dbReference>
<evidence type="ECO:0000313" key="3">
    <source>
        <dbReference type="Proteomes" id="UP001140949"/>
    </source>
</evidence>
<feature type="compositionally biased region" description="Polar residues" evidence="1">
    <location>
        <begin position="1"/>
        <end position="11"/>
    </location>
</feature>
<accession>A0AAX6FFK6</accession>
<dbReference type="AlphaFoldDB" id="A0AAX6FFK6"/>
<keyword evidence="3" id="KW-1185">Reference proteome</keyword>
<reference evidence="2" key="2">
    <citation type="submission" date="2023-04" db="EMBL/GenBank/DDBJ databases">
        <authorList>
            <person name="Bruccoleri R.E."/>
            <person name="Oakeley E.J."/>
            <person name="Faust A.-M."/>
            <person name="Dessus-Babus S."/>
            <person name="Altorfer M."/>
            <person name="Burckhardt D."/>
            <person name="Oertli M."/>
            <person name="Naumann U."/>
            <person name="Petersen F."/>
            <person name="Wong J."/>
        </authorList>
    </citation>
    <scope>NUCLEOTIDE SEQUENCE</scope>
    <source>
        <strain evidence="2">GSM-AAB239-AS_SAM_17_03QT</strain>
        <tissue evidence="2">Leaf</tissue>
    </source>
</reference>
<feature type="compositionally biased region" description="Basic residues" evidence="1">
    <location>
        <begin position="32"/>
        <end position="43"/>
    </location>
</feature>